<comment type="catalytic activity">
    <reaction evidence="5">
        <text>N-acetyl-L-glutamate 5-semialdehyde + phosphate + NADP(+) = N-acetyl-L-glutamyl 5-phosphate + NADPH + H(+)</text>
        <dbReference type="Rhea" id="RHEA:21588"/>
        <dbReference type="ChEBI" id="CHEBI:15378"/>
        <dbReference type="ChEBI" id="CHEBI:29123"/>
        <dbReference type="ChEBI" id="CHEBI:43474"/>
        <dbReference type="ChEBI" id="CHEBI:57783"/>
        <dbReference type="ChEBI" id="CHEBI:57936"/>
        <dbReference type="ChEBI" id="CHEBI:58349"/>
        <dbReference type="EC" id="1.2.1.38"/>
    </reaction>
</comment>
<evidence type="ECO:0000313" key="8">
    <source>
        <dbReference type="Proteomes" id="UP000568050"/>
    </source>
</evidence>
<evidence type="ECO:0000313" key="7">
    <source>
        <dbReference type="EMBL" id="MBB3021897.1"/>
    </source>
</evidence>
<reference evidence="7 8" key="1">
    <citation type="submission" date="2020-08" db="EMBL/GenBank/DDBJ databases">
        <title>Sequencing the genomes of 1000 actinobacteria strains.</title>
        <authorList>
            <person name="Klenk H.-P."/>
        </authorList>
    </citation>
    <scope>NUCLEOTIDE SEQUENCE [LARGE SCALE GENOMIC DNA]</scope>
    <source>
        <strain evidence="7 8">DSM 23040</strain>
    </source>
</reference>
<dbReference type="GO" id="GO:0070401">
    <property type="term" value="F:NADP+ binding"/>
    <property type="evidence" value="ECO:0007669"/>
    <property type="project" value="InterPro"/>
</dbReference>
<keyword evidence="2 5" id="KW-0028">Amino-acid biosynthesis</keyword>
<evidence type="ECO:0000256" key="3">
    <source>
        <dbReference type="ARBA" id="ARBA00022857"/>
    </source>
</evidence>
<dbReference type="CDD" id="cd23934">
    <property type="entry name" value="AGPR_1_C"/>
    <property type="match status" value="1"/>
</dbReference>
<dbReference type="Gene3D" id="3.40.50.720">
    <property type="entry name" value="NAD(P)-binding Rossmann-like Domain"/>
    <property type="match status" value="1"/>
</dbReference>
<comment type="function">
    <text evidence="5">Catalyzes the NADPH-dependent reduction of N-acetyl-5-glutamyl phosphate to yield N-acetyl-L-glutamate 5-semialdehyde.</text>
</comment>
<dbReference type="InterPro" id="IPR058924">
    <property type="entry name" value="AGPR_dimerisation_dom"/>
</dbReference>
<evidence type="ECO:0000256" key="1">
    <source>
        <dbReference type="ARBA" id="ARBA00022571"/>
    </source>
</evidence>
<dbReference type="InterPro" id="IPR000706">
    <property type="entry name" value="AGPR_type-1"/>
</dbReference>
<dbReference type="EC" id="1.2.1.38" evidence="5"/>
<dbReference type="SMART" id="SM00859">
    <property type="entry name" value="Semialdhyde_dh"/>
    <property type="match status" value="1"/>
</dbReference>
<dbReference type="InterPro" id="IPR036291">
    <property type="entry name" value="NAD(P)-bd_dom_sf"/>
</dbReference>
<comment type="caution">
    <text evidence="7">The sequence shown here is derived from an EMBL/GenBank/DDBJ whole genome shotgun (WGS) entry which is preliminary data.</text>
</comment>
<organism evidence="7 8">
    <name type="scientific">Helcobacillus massiliensis</name>
    <dbReference type="NCBI Taxonomy" id="521392"/>
    <lineage>
        <taxon>Bacteria</taxon>
        <taxon>Bacillati</taxon>
        <taxon>Actinomycetota</taxon>
        <taxon>Actinomycetes</taxon>
        <taxon>Micrococcales</taxon>
        <taxon>Dermabacteraceae</taxon>
        <taxon>Helcobacillus</taxon>
    </lineage>
</organism>
<name>A0A839QX06_9MICO</name>
<dbReference type="SUPFAM" id="SSF51735">
    <property type="entry name" value="NAD(P)-binding Rossmann-fold domains"/>
    <property type="match status" value="1"/>
</dbReference>
<sequence>MIEKAFTAAVAGASGYAGGEIVRLLQQHPRLNAVILTAHSNAGEKVAGHFPHLDLDPEMTFVDTTVENLIGHDVVILGLPHGQSGPIASQVREQSPDTLVVDLGADFRLVDPAAWEEFYGSPHAGTWTYGMPELLRATGTAQRQQLAHAREIAVPGCNASAVTFALMPLVARGLIDPITLGAVLAVGYSGAGRSPKPHLLLSEAAAGAVPYSAGGQHRHIPEIIQNLAAASGQEADGFRLTFTPVLVPMSRGIQAVVTAKLADSQTPSAAITRAFHDAYADEPFIRLLGEGAFPNTASAAGANSVLLGWDVDEKSGTVTVMAALDNLVKGTAGAAIQSINLALGLPEGTGLSGDGLRP</sequence>
<dbReference type="PANTHER" id="PTHR32338:SF10">
    <property type="entry name" value="N-ACETYL-GAMMA-GLUTAMYL-PHOSPHATE REDUCTASE, CHLOROPLASTIC-RELATED"/>
    <property type="match status" value="1"/>
</dbReference>
<dbReference type="NCBIfam" id="TIGR01850">
    <property type="entry name" value="argC"/>
    <property type="match status" value="1"/>
</dbReference>
<dbReference type="Pfam" id="PF22698">
    <property type="entry name" value="Semialdhyde_dhC_1"/>
    <property type="match status" value="1"/>
</dbReference>
<keyword evidence="4 5" id="KW-0560">Oxidoreductase</keyword>
<comment type="pathway">
    <text evidence="5">Amino-acid biosynthesis; L-arginine biosynthesis; N(2)-acetyl-L-ornithine from L-glutamate: step 3/4.</text>
</comment>
<keyword evidence="5" id="KW-0963">Cytoplasm</keyword>
<dbReference type="UniPathway" id="UPA00068">
    <property type="reaction ID" value="UER00108"/>
</dbReference>
<comment type="subcellular location">
    <subcellularLocation>
        <location evidence="5">Cytoplasm</location>
    </subcellularLocation>
</comment>
<gene>
    <name evidence="5" type="primary">argC</name>
    <name evidence="7" type="ORF">FHX50_000145</name>
</gene>
<dbReference type="AlphaFoldDB" id="A0A839QX06"/>
<dbReference type="GO" id="GO:0005737">
    <property type="term" value="C:cytoplasm"/>
    <property type="evidence" value="ECO:0007669"/>
    <property type="project" value="UniProtKB-SubCell"/>
</dbReference>
<dbReference type="GO" id="GO:0051287">
    <property type="term" value="F:NAD binding"/>
    <property type="evidence" value="ECO:0007669"/>
    <property type="project" value="InterPro"/>
</dbReference>
<evidence type="ECO:0000256" key="2">
    <source>
        <dbReference type="ARBA" id="ARBA00022605"/>
    </source>
</evidence>
<dbReference type="InterPro" id="IPR050085">
    <property type="entry name" value="AGPR"/>
</dbReference>
<evidence type="ECO:0000259" key="6">
    <source>
        <dbReference type="SMART" id="SM00859"/>
    </source>
</evidence>
<dbReference type="CDD" id="cd24148">
    <property type="entry name" value="AGPR_1_actinobacAGPR_like"/>
    <property type="match status" value="1"/>
</dbReference>
<dbReference type="PANTHER" id="PTHR32338">
    <property type="entry name" value="N-ACETYL-GAMMA-GLUTAMYL-PHOSPHATE REDUCTASE, CHLOROPLASTIC-RELATED-RELATED"/>
    <property type="match status" value="1"/>
</dbReference>
<keyword evidence="8" id="KW-1185">Reference proteome</keyword>
<dbReference type="Pfam" id="PF01118">
    <property type="entry name" value="Semialdhyde_dh"/>
    <property type="match status" value="1"/>
</dbReference>
<feature type="active site" evidence="5">
    <location>
        <position position="157"/>
    </location>
</feature>
<protein>
    <recommendedName>
        <fullName evidence="5">N-acetyl-gamma-glutamyl-phosphate reductase</fullName>
        <shortName evidence="5">AGPR</shortName>
        <ecNumber evidence="5">1.2.1.38</ecNumber>
    </recommendedName>
    <alternativeName>
        <fullName evidence="5">N-acetyl-glutamate semialdehyde dehydrogenase</fullName>
        <shortName evidence="5">NAGSA dehydrogenase</shortName>
    </alternativeName>
</protein>
<dbReference type="Gene3D" id="3.30.360.10">
    <property type="entry name" value="Dihydrodipicolinate Reductase, domain 2"/>
    <property type="match status" value="1"/>
</dbReference>
<proteinExistence type="inferred from homology"/>
<comment type="similarity">
    <text evidence="5">Belongs to the NAGSA dehydrogenase family. Type 1 subfamily.</text>
</comment>
<dbReference type="GO" id="GO:0006526">
    <property type="term" value="P:L-arginine biosynthetic process"/>
    <property type="evidence" value="ECO:0007669"/>
    <property type="project" value="UniProtKB-UniRule"/>
</dbReference>
<accession>A0A839QX06</accession>
<keyword evidence="1 5" id="KW-0055">Arginine biosynthesis</keyword>
<dbReference type="HAMAP" id="MF_00150">
    <property type="entry name" value="ArgC_type1"/>
    <property type="match status" value="1"/>
</dbReference>
<dbReference type="GO" id="GO:0003942">
    <property type="term" value="F:N-acetyl-gamma-glutamyl-phosphate reductase activity"/>
    <property type="evidence" value="ECO:0007669"/>
    <property type="project" value="UniProtKB-UniRule"/>
</dbReference>
<evidence type="ECO:0000256" key="4">
    <source>
        <dbReference type="ARBA" id="ARBA00023002"/>
    </source>
</evidence>
<dbReference type="InterPro" id="IPR000534">
    <property type="entry name" value="Semialdehyde_DH_NAD-bd"/>
</dbReference>
<dbReference type="Proteomes" id="UP000568050">
    <property type="component" value="Unassembled WGS sequence"/>
</dbReference>
<dbReference type="RefSeq" id="WP_183373571.1">
    <property type="nucleotide sequence ID" value="NZ_CBCSFZ010000017.1"/>
</dbReference>
<dbReference type="SUPFAM" id="SSF55347">
    <property type="entry name" value="Glyceraldehyde-3-phosphate dehydrogenase-like, C-terminal domain"/>
    <property type="match status" value="1"/>
</dbReference>
<evidence type="ECO:0000256" key="5">
    <source>
        <dbReference type="HAMAP-Rule" id="MF_00150"/>
    </source>
</evidence>
<dbReference type="EMBL" id="JACHWP010000001">
    <property type="protein sequence ID" value="MBB3021897.1"/>
    <property type="molecule type" value="Genomic_DNA"/>
</dbReference>
<keyword evidence="3 5" id="KW-0521">NADP</keyword>
<feature type="domain" description="Semialdehyde dehydrogenase NAD-binding" evidence="6">
    <location>
        <begin position="7"/>
        <end position="142"/>
    </location>
</feature>